<dbReference type="Proteomes" id="UP000516160">
    <property type="component" value="Chromosome"/>
</dbReference>
<dbReference type="PROSITE" id="PS50109">
    <property type="entry name" value="HIS_KIN"/>
    <property type="match status" value="1"/>
</dbReference>
<dbReference type="Gene3D" id="1.20.5.1930">
    <property type="match status" value="1"/>
</dbReference>
<dbReference type="KEGG" id="acae:HYG86_06720"/>
<evidence type="ECO:0000259" key="7">
    <source>
        <dbReference type="PROSITE" id="PS50109"/>
    </source>
</evidence>
<dbReference type="CDD" id="cd16917">
    <property type="entry name" value="HATPase_UhpB-NarQ-NarX-like"/>
    <property type="match status" value="1"/>
</dbReference>
<organism evidence="8 9">
    <name type="scientific">Alkalicella caledoniensis</name>
    <dbReference type="NCBI Taxonomy" id="2731377"/>
    <lineage>
        <taxon>Bacteria</taxon>
        <taxon>Bacillati</taxon>
        <taxon>Bacillota</taxon>
        <taxon>Clostridia</taxon>
        <taxon>Eubacteriales</taxon>
        <taxon>Proteinivoracaceae</taxon>
        <taxon>Alkalicella</taxon>
    </lineage>
</organism>
<keyword evidence="9" id="KW-1185">Reference proteome</keyword>
<dbReference type="InterPro" id="IPR016381">
    <property type="entry name" value="Sig_transdc_His_kinase_DegS"/>
</dbReference>
<dbReference type="EMBL" id="CP058559">
    <property type="protein sequence ID" value="QNO14489.1"/>
    <property type="molecule type" value="Genomic_DNA"/>
</dbReference>
<evidence type="ECO:0000313" key="8">
    <source>
        <dbReference type="EMBL" id="QNO14489.1"/>
    </source>
</evidence>
<feature type="coiled-coil region" evidence="6">
    <location>
        <begin position="109"/>
        <end position="136"/>
    </location>
</feature>
<dbReference type="PIRSF" id="PIRSF003169">
    <property type="entry name" value="STHK_DegS"/>
    <property type="match status" value="1"/>
</dbReference>
<dbReference type="PANTHER" id="PTHR24421">
    <property type="entry name" value="NITRATE/NITRITE SENSOR PROTEIN NARX-RELATED"/>
    <property type="match status" value="1"/>
</dbReference>
<keyword evidence="4 8" id="KW-0418">Kinase</keyword>
<keyword evidence="6" id="KW-0175">Coiled coil</keyword>
<sequence length="384" mass="44484">MGKMDIGLLEKITEQVIESIEKGKQEIFDISETARQEVNKVKQVLNIIDDETKNIIELVDKTELLERKARIRLMEVSKNFSIQNQDIIQKAYDTAHQLKVDLILYRQKEKNLVEKRNELQIRLKGLEKMVEKSEHLINHVSVALDYLMTNLKSVSDQLIDYQQQKNVGYRIIQAQETERKRVARDIHDGPAQSIADVIINTEFVEKVMSVNPVQAREELGNIKSKVRETLQEIRRIIHQLRPMGLDDLGLIPTLQRYCEDFAEKNHLQVEFVVFGKEKRFENLIEVTLFRIVQEALQNIYKHSKATKTMVKIEIEKNITVMIKDNGKGFDADRVLTDVKAEKYGILGMKERVDLLKGDFEVNSVEGRGTTIVVRIPQHLEGEDL</sequence>
<proteinExistence type="predicted"/>
<dbReference type="GO" id="GO:0046983">
    <property type="term" value="F:protein dimerization activity"/>
    <property type="evidence" value="ECO:0007669"/>
    <property type="project" value="InterPro"/>
</dbReference>
<evidence type="ECO:0000313" key="9">
    <source>
        <dbReference type="Proteomes" id="UP000516160"/>
    </source>
</evidence>
<evidence type="ECO:0000256" key="4">
    <source>
        <dbReference type="ARBA" id="ARBA00022777"/>
    </source>
</evidence>
<evidence type="ECO:0000256" key="2">
    <source>
        <dbReference type="ARBA" id="ARBA00012438"/>
    </source>
</evidence>
<dbReference type="Gene3D" id="3.30.565.10">
    <property type="entry name" value="Histidine kinase-like ATPase, C-terminal domain"/>
    <property type="match status" value="1"/>
</dbReference>
<feature type="domain" description="Histidine kinase" evidence="7">
    <location>
        <begin position="288"/>
        <end position="379"/>
    </location>
</feature>
<reference evidence="8 9" key="1">
    <citation type="submission" date="2020-07" db="EMBL/GenBank/DDBJ databases">
        <title>Alkalicella. sp. LB2 genome.</title>
        <authorList>
            <person name="Postec A."/>
            <person name="Quemeneur M."/>
        </authorList>
    </citation>
    <scope>NUCLEOTIDE SEQUENCE [LARGE SCALE GENOMIC DNA]</scope>
    <source>
        <strain evidence="8 9">LB2</strain>
    </source>
</reference>
<evidence type="ECO:0000256" key="1">
    <source>
        <dbReference type="ARBA" id="ARBA00000085"/>
    </source>
</evidence>
<dbReference type="InterPro" id="IPR050482">
    <property type="entry name" value="Sensor_HK_TwoCompSys"/>
</dbReference>
<dbReference type="PANTHER" id="PTHR24421:SF55">
    <property type="entry name" value="SENSOR HISTIDINE KINASE YDFH"/>
    <property type="match status" value="1"/>
</dbReference>
<evidence type="ECO:0000256" key="5">
    <source>
        <dbReference type="ARBA" id="ARBA00023012"/>
    </source>
</evidence>
<dbReference type="InterPro" id="IPR008595">
    <property type="entry name" value="DegS"/>
</dbReference>
<dbReference type="Pfam" id="PF02518">
    <property type="entry name" value="HATPase_c"/>
    <property type="match status" value="1"/>
</dbReference>
<keyword evidence="3" id="KW-0808">Transferase</keyword>
<name>A0A7G9W727_ALKCA</name>
<gene>
    <name evidence="8" type="ORF">HYG86_06720</name>
</gene>
<dbReference type="GO" id="GO:0016020">
    <property type="term" value="C:membrane"/>
    <property type="evidence" value="ECO:0007669"/>
    <property type="project" value="InterPro"/>
</dbReference>
<dbReference type="RefSeq" id="WP_213168220.1">
    <property type="nucleotide sequence ID" value="NZ_CP058559.1"/>
</dbReference>
<dbReference type="Pfam" id="PF07730">
    <property type="entry name" value="HisKA_3"/>
    <property type="match status" value="1"/>
</dbReference>
<protein>
    <recommendedName>
        <fullName evidence="2">histidine kinase</fullName>
        <ecNumber evidence="2">2.7.13.3</ecNumber>
    </recommendedName>
</protein>
<dbReference type="EC" id="2.7.13.3" evidence="2"/>
<dbReference type="InterPro" id="IPR005467">
    <property type="entry name" value="His_kinase_dom"/>
</dbReference>
<evidence type="ECO:0000256" key="6">
    <source>
        <dbReference type="SAM" id="Coils"/>
    </source>
</evidence>
<keyword evidence="5" id="KW-0902">Two-component regulatory system</keyword>
<accession>A0A7G9W727</accession>
<dbReference type="InterPro" id="IPR003594">
    <property type="entry name" value="HATPase_dom"/>
</dbReference>
<dbReference type="SUPFAM" id="SSF55874">
    <property type="entry name" value="ATPase domain of HSP90 chaperone/DNA topoisomerase II/histidine kinase"/>
    <property type="match status" value="1"/>
</dbReference>
<evidence type="ECO:0000256" key="3">
    <source>
        <dbReference type="ARBA" id="ARBA00022679"/>
    </source>
</evidence>
<dbReference type="AlphaFoldDB" id="A0A7G9W727"/>
<comment type="catalytic activity">
    <reaction evidence="1">
        <text>ATP + protein L-histidine = ADP + protein N-phospho-L-histidine.</text>
        <dbReference type="EC" id="2.7.13.3"/>
    </reaction>
</comment>
<dbReference type="InterPro" id="IPR036890">
    <property type="entry name" value="HATPase_C_sf"/>
</dbReference>
<dbReference type="GO" id="GO:0000155">
    <property type="term" value="F:phosphorelay sensor kinase activity"/>
    <property type="evidence" value="ECO:0007669"/>
    <property type="project" value="InterPro"/>
</dbReference>
<dbReference type="SMART" id="SM00387">
    <property type="entry name" value="HATPase_c"/>
    <property type="match status" value="1"/>
</dbReference>
<dbReference type="InterPro" id="IPR011712">
    <property type="entry name" value="Sig_transdc_His_kin_sub3_dim/P"/>
</dbReference>
<dbReference type="Pfam" id="PF05384">
    <property type="entry name" value="DegS"/>
    <property type="match status" value="1"/>
</dbReference>